<reference evidence="5 6" key="1">
    <citation type="submission" date="2017-03" db="EMBL/GenBank/DDBJ databases">
        <title>Foreign affairs: Plasmid Transfer between Roseobacters and Rhizobia.</title>
        <authorList>
            <person name="Bartling P."/>
            <person name="Bunk B."/>
            <person name="Overmann J."/>
            <person name="Brinkmann H."/>
            <person name="Petersen J."/>
        </authorList>
    </citation>
    <scope>NUCLEOTIDE SEQUENCE [LARGE SCALE GENOMIC DNA]</scope>
    <source>
        <strain evidence="5 6">MACL11</strain>
    </source>
</reference>
<dbReference type="RefSeq" id="WP_018063249.1">
    <property type="nucleotide sequence ID" value="NZ_AQWH01000002.1"/>
</dbReference>
<dbReference type="PANTHER" id="PTHR42923:SF17">
    <property type="entry name" value="AMINE OXIDASE DOMAIN-CONTAINING PROTEIN"/>
    <property type="match status" value="1"/>
</dbReference>
<dbReference type="InterPro" id="IPR002937">
    <property type="entry name" value="Amino_oxidase"/>
</dbReference>
<dbReference type="Gene3D" id="1.10.405.20">
    <property type="match status" value="1"/>
</dbReference>
<evidence type="ECO:0000256" key="2">
    <source>
        <dbReference type="ARBA" id="ARBA00023002"/>
    </source>
</evidence>
<accession>A0A1U9Z3L2</accession>
<dbReference type="KEGG" id="mmed:Mame_02936"/>
<feature type="binding site" evidence="3">
    <location>
        <begin position="44"/>
        <end position="45"/>
    </location>
    <ligand>
        <name>FAD</name>
        <dbReference type="ChEBI" id="CHEBI:57692"/>
    </ligand>
</feature>
<evidence type="ECO:0000313" key="6">
    <source>
        <dbReference type="Proteomes" id="UP000191135"/>
    </source>
</evidence>
<keyword evidence="6" id="KW-1185">Reference proteome</keyword>
<dbReference type="InterPro" id="IPR036188">
    <property type="entry name" value="FAD/NAD-bd_sf"/>
</dbReference>
<dbReference type="AlphaFoldDB" id="A0A1U9Z3L2"/>
<dbReference type="InterPro" id="IPR050464">
    <property type="entry name" value="Zeta_carotene_desat/Oxidored"/>
</dbReference>
<comment type="cofactor">
    <cofactor evidence="1">
        <name>FAD</name>
        <dbReference type="ChEBI" id="CHEBI:57692"/>
    </cofactor>
</comment>
<evidence type="ECO:0000256" key="3">
    <source>
        <dbReference type="PIRSR" id="PIRSR601613-1"/>
    </source>
</evidence>
<dbReference type="EMBL" id="CP020330">
    <property type="protein sequence ID" value="AQZ52258.1"/>
    <property type="molecule type" value="Genomic_DNA"/>
</dbReference>
<dbReference type="SUPFAM" id="SSF51905">
    <property type="entry name" value="FAD/NAD(P)-binding domain"/>
    <property type="match status" value="1"/>
</dbReference>
<dbReference type="Pfam" id="PF01593">
    <property type="entry name" value="Amino_oxidase"/>
    <property type="match status" value="1"/>
</dbReference>
<dbReference type="Gene3D" id="3.30.70.1990">
    <property type="match status" value="1"/>
</dbReference>
<evidence type="ECO:0000313" key="5">
    <source>
        <dbReference type="EMBL" id="AQZ52258.1"/>
    </source>
</evidence>
<dbReference type="eggNOG" id="COG2907">
    <property type="taxonomic scope" value="Bacteria"/>
</dbReference>
<feature type="binding site" evidence="3">
    <location>
        <position position="26"/>
    </location>
    <ligand>
        <name>FAD</name>
        <dbReference type="ChEBI" id="CHEBI:57692"/>
    </ligand>
</feature>
<dbReference type="Proteomes" id="UP000191135">
    <property type="component" value="Chromosome"/>
</dbReference>
<gene>
    <name evidence="5" type="ORF">Mame_02936</name>
</gene>
<name>A0A1U9Z3L2_9HYPH</name>
<sequence length="452" mass="50996">MHHPQENAYRKLRADRKVAVIGSGISGLSAAWLLSRSCHVTLFEADDRPGGHSNTADVAVGDRTIPVDTGFIVYNERNYPNLTAMFSYLGVETEASEMSFSASLDNGAFEYGGSNIATLLAQKSNILRFSFWRMVYDIFRFYRHAPAAARSEADQDLTLGDYLDARGYSKRFVRDHILPMGAAIWSTTPEQMRAYPLAAFTRFFESHGLLTLVDRPQWRTVTGGSRSYVTRMLEQISGPVRLNTPVERIVRDGGGIRLLAGGAEERFDAVVVATHGDQALKLLDNPAEEERNLLSAFRYTTNEAWLHSDERLMPAHRKVWSSWNYLERRDGGTPNLCVTYWMNRLQNIDERVPLFVTLNPCEEIRPELVHARYTYMHPLFDKAAIDAQRDLWRIQGQGNVWYCGAHFGSGFHEDGLQSGLAAAEAVAGVRRPWNVEDESGRIFLEPERVAAE</sequence>
<evidence type="ECO:0000256" key="1">
    <source>
        <dbReference type="ARBA" id="ARBA00001974"/>
    </source>
</evidence>
<keyword evidence="2" id="KW-0560">Oxidoreductase</keyword>
<dbReference type="STRING" id="1122214.Mame_02936"/>
<dbReference type="Gene3D" id="3.50.50.60">
    <property type="entry name" value="FAD/NAD(P)-binding domain"/>
    <property type="match status" value="1"/>
</dbReference>
<proteinExistence type="predicted"/>
<dbReference type="InterPro" id="IPR001613">
    <property type="entry name" value="Flavin_amine_oxidase"/>
</dbReference>
<feature type="binding site" evidence="3">
    <location>
        <position position="246"/>
    </location>
    <ligand>
        <name>FAD</name>
        <dbReference type="ChEBI" id="CHEBI:57692"/>
    </ligand>
</feature>
<feature type="domain" description="Amine oxidase" evidence="4">
    <location>
        <begin position="25"/>
        <end position="294"/>
    </location>
</feature>
<organism evidence="5 6">
    <name type="scientific">Martelella mediterranea DSM 17316</name>
    <dbReference type="NCBI Taxonomy" id="1122214"/>
    <lineage>
        <taxon>Bacteria</taxon>
        <taxon>Pseudomonadati</taxon>
        <taxon>Pseudomonadota</taxon>
        <taxon>Alphaproteobacteria</taxon>
        <taxon>Hyphomicrobiales</taxon>
        <taxon>Aurantimonadaceae</taxon>
        <taxon>Martelella</taxon>
    </lineage>
</organism>
<dbReference type="OrthoDB" id="20837at2"/>
<dbReference type="PRINTS" id="PR00757">
    <property type="entry name" value="AMINEOXDASEF"/>
</dbReference>
<dbReference type="FunFam" id="1.10.405.20:FF:000001">
    <property type="entry name" value="Amine oxidase"/>
    <property type="match status" value="1"/>
</dbReference>
<dbReference type="PANTHER" id="PTHR42923">
    <property type="entry name" value="PROTOPORPHYRINOGEN OXIDASE"/>
    <property type="match status" value="1"/>
</dbReference>
<dbReference type="GO" id="GO:0016491">
    <property type="term" value="F:oxidoreductase activity"/>
    <property type="evidence" value="ECO:0007669"/>
    <property type="project" value="UniProtKB-KW"/>
</dbReference>
<protein>
    <submittedName>
        <fullName evidence="5">Protoporphyrinogen oxidase</fullName>
    </submittedName>
</protein>
<evidence type="ECO:0000259" key="4">
    <source>
        <dbReference type="Pfam" id="PF01593"/>
    </source>
</evidence>